<dbReference type="PRINTS" id="PR00038">
    <property type="entry name" value="HTHLUXR"/>
</dbReference>
<evidence type="ECO:0000256" key="3">
    <source>
        <dbReference type="ARBA" id="ARBA00023163"/>
    </source>
</evidence>
<dbReference type="PROSITE" id="PS00622">
    <property type="entry name" value="HTH_LUXR_1"/>
    <property type="match status" value="1"/>
</dbReference>
<reference evidence="6" key="1">
    <citation type="submission" date="2014-05" db="EMBL/GenBank/DDBJ databases">
        <title>ATOL: Assembling a taxonomically balanced genome-scale reconstruction of the evolutionary history of the Enterobacteriaceae.</title>
        <authorList>
            <person name="Plunkett G. III"/>
            <person name="Neeno-Eckwall E.C."/>
            <person name="Glasner J.D."/>
            <person name="Perna N.T."/>
        </authorList>
    </citation>
    <scope>NUCLEOTIDE SEQUENCE [LARGE SCALE GENOMIC DNA]</scope>
    <source>
        <strain evidence="6">ATCC 49490</strain>
    </source>
</reference>
<dbReference type="OrthoDB" id="561214at2"/>
<keyword evidence="2" id="KW-0238">DNA-binding</keyword>
<proteinExistence type="predicted"/>
<dbReference type="GO" id="GO:0006355">
    <property type="term" value="P:regulation of DNA-templated transcription"/>
    <property type="evidence" value="ECO:0007669"/>
    <property type="project" value="InterPro"/>
</dbReference>
<evidence type="ECO:0000313" key="5">
    <source>
        <dbReference type="EMBL" id="KFC05472.1"/>
    </source>
</evidence>
<dbReference type="SUPFAM" id="SSF46894">
    <property type="entry name" value="C-terminal effector domain of the bipartite response regulators"/>
    <property type="match status" value="1"/>
</dbReference>
<dbReference type="Gene3D" id="3.40.50.2300">
    <property type="match status" value="1"/>
</dbReference>
<gene>
    <name evidence="5" type="ORF">GTGU_02858</name>
</gene>
<evidence type="ECO:0000313" key="6">
    <source>
        <dbReference type="Proteomes" id="UP000028630"/>
    </source>
</evidence>
<keyword evidence="6" id="KW-1185">Reference proteome</keyword>
<dbReference type="AlphaFoldDB" id="A0A085A5H7"/>
<comment type="caution">
    <text evidence="5">The sequence shown here is derived from an EMBL/GenBank/DDBJ whole genome shotgun (WGS) entry which is preliminary data.</text>
</comment>
<dbReference type="Gene3D" id="1.10.10.10">
    <property type="entry name" value="Winged helix-like DNA-binding domain superfamily/Winged helix DNA-binding domain"/>
    <property type="match status" value="1"/>
</dbReference>
<dbReference type="CDD" id="cd06170">
    <property type="entry name" value="LuxR_C_like"/>
    <property type="match status" value="1"/>
</dbReference>
<sequence>MIDISNKVQRVRHVLLITHPSVQANTFASYLSDQLQISVEVHNINKPLMHRLPKGVVILFDIAISNKKLNSIWRDLIRTQIDAPRLLIINSAQKYELYEMTQWPSLYGVFRHDDDESRLFEGIRAILNGEQTAELSVMHPAMYGAGNHADADDNIPLTERECEILNELRHGATNMDIARALFISENTVRTHLYNVFRKLSVKNRTQAVSWANEHLRH</sequence>
<dbReference type="InterPro" id="IPR036388">
    <property type="entry name" value="WH-like_DNA-bd_sf"/>
</dbReference>
<dbReference type="Pfam" id="PF00196">
    <property type="entry name" value="GerE"/>
    <property type="match status" value="1"/>
</dbReference>
<dbReference type="InterPro" id="IPR016032">
    <property type="entry name" value="Sig_transdc_resp-reg_C-effctor"/>
</dbReference>
<dbReference type="Proteomes" id="UP000028630">
    <property type="component" value="Unassembled WGS sequence"/>
</dbReference>
<protein>
    <submittedName>
        <fullName evidence="5">Transcriptional regulator</fullName>
    </submittedName>
</protein>
<keyword evidence="3" id="KW-0804">Transcription</keyword>
<evidence type="ECO:0000256" key="1">
    <source>
        <dbReference type="ARBA" id="ARBA00023015"/>
    </source>
</evidence>
<name>A0A085A5H7_9ENTR</name>
<dbReference type="GO" id="GO:0003677">
    <property type="term" value="F:DNA binding"/>
    <property type="evidence" value="ECO:0007669"/>
    <property type="project" value="UniProtKB-KW"/>
</dbReference>
<dbReference type="EMBL" id="JMTB01000090">
    <property type="protein sequence ID" value="KFC05472.1"/>
    <property type="molecule type" value="Genomic_DNA"/>
</dbReference>
<dbReference type="FunFam" id="1.10.10.10:FF:000153">
    <property type="entry name" value="LuxR family transcriptional regulator"/>
    <property type="match status" value="1"/>
</dbReference>
<dbReference type="eggNOG" id="COG2197">
    <property type="taxonomic scope" value="Bacteria"/>
</dbReference>
<dbReference type="PROSITE" id="PS50043">
    <property type="entry name" value="HTH_LUXR_2"/>
    <property type="match status" value="1"/>
</dbReference>
<dbReference type="PANTHER" id="PTHR44688:SF16">
    <property type="entry name" value="DNA-BINDING TRANSCRIPTIONAL ACTIVATOR DEVR_DOSR"/>
    <property type="match status" value="1"/>
</dbReference>
<dbReference type="PANTHER" id="PTHR44688">
    <property type="entry name" value="DNA-BINDING TRANSCRIPTIONAL ACTIVATOR DEVR_DOSR"/>
    <property type="match status" value="1"/>
</dbReference>
<feature type="domain" description="HTH luxR-type" evidence="4">
    <location>
        <begin position="150"/>
        <end position="215"/>
    </location>
</feature>
<keyword evidence="1" id="KW-0805">Transcription regulation</keyword>
<evidence type="ECO:0000256" key="2">
    <source>
        <dbReference type="ARBA" id="ARBA00023125"/>
    </source>
</evidence>
<organism evidence="5 6">
    <name type="scientific">Trabulsiella guamensis ATCC 49490</name>
    <dbReference type="NCBI Taxonomy" id="1005994"/>
    <lineage>
        <taxon>Bacteria</taxon>
        <taxon>Pseudomonadati</taxon>
        <taxon>Pseudomonadota</taxon>
        <taxon>Gammaproteobacteria</taxon>
        <taxon>Enterobacterales</taxon>
        <taxon>Enterobacteriaceae</taxon>
        <taxon>Trabulsiella</taxon>
    </lineage>
</organism>
<dbReference type="RefSeq" id="WP_038158183.1">
    <property type="nucleotide sequence ID" value="NZ_JMTB01000090.1"/>
</dbReference>
<dbReference type="InterPro" id="IPR000792">
    <property type="entry name" value="Tscrpt_reg_LuxR_C"/>
</dbReference>
<evidence type="ECO:0000259" key="4">
    <source>
        <dbReference type="PROSITE" id="PS50043"/>
    </source>
</evidence>
<dbReference type="SMART" id="SM00421">
    <property type="entry name" value="HTH_LUXR"/>
    <property type="match status" value="1"/>
</dbReference>
<accession>A0A085A5H7</accession>